<comment type="caution">
    <text evidence="8">The sequence shown here is derived from an EMBL/GenBank/DDBJ whole genome shotgun (WGS) entry which is preliminary data.</text>
</comment>
<dbReference type="GO" id="GO:0030600">
    <property type="term" value="F:feruloyl esterase activity"/>
    <property type="evidence" value="ECO:0007669"/>
    <property type="project" value="InterPro"/>
</dbReference>
<dbReference type="InterPro" id="IPR010126">
    <property type="entry name" value="Esterase_phb"/>
</dbReference>
<dbReference type="Gene3D" id="3.40.50.1820">
    <property type="entry name" value="alpha/beta hydrolase"/>
    <property type="match status" value="1"/>
</dbReference>
<evidence type="ECO:0000313" key="8">
    <source>
        <dbReference type="EMBL" id="KQB85691.1"/>
    </source>
</evidence>
<gene>
    <name evidence="8" type="ORF">Clow_01823</name>
</gene>
<keyword evidence="2" id="KW-0964">Secreted</keyword>
<evidence type="ECO:0000313" key="9">
    <source>
        <dbReference type="Proteomes" id="UP000050488"/>
    </source>
</evidence>
<evidence type="ECO:0000256" key="2">
    <source>
        <dbReference type="ARBA" id="ARBA00022525"/>
    </source>
</evidence>
<dbReference type="AlphaFoldDB" id="A0A0Q0UG89"/>
<dbReference type="PANTHER" id="PTHR38050">
    <property type="match status" value="1"/>
</dbReference>
<evidence type="ECO:0000256" key="7">
    <source>
        <dbReference type="ARBA" id="ARBA00023326"/>
    </source>
</evidence>
<evidence type="ECO:0000256" key="5">
    <source>
        <dbReference type="ARBA" id="ARBA00022801"/>
    </source>
</evidence>
<keyword evidence="6" id="KW-0119">Carbohydrate metabolism</keyword>
<dbReference type="EMBL" id="LKEV01000006">
    <property type="protein sequence ID" value="KQB85691.1"/>
    <property type="molecule type" value="Genomic_DNA"/>
</dbReference>
<keyword evidence="3" id="KW-0858">Xylan degradation</keyword>
<dbReference type="GO" id="GO:0045493">
    <property type="term" value="P:xylan catabolic process"/>
    <property type="evidence" value="ECO:0007669"/>
    <property type="project" value="UniProtKB-KW"/>
</dbReference>
<reference evidence="8 9" key="1">
    <citation type="submission" date="2015-10" db="EMBL/GenBank/DDBJ databases">
        <title>Corynebacteirum lowii and Corynebacterium oculi species nova, derived from human clinical disease and and emended description of Corynebacterium mastiditis.</title>
        <authorList>
            <person name="Bernard K."/>
            <person name="Pacheco A.L."/>
            <person name="Mcdougall C."/>
            <person name="Burtx T."/>
            <person name="Weibe D."/>
            <person name="Tyler S."/>
            <person name="Olson A.B."/>
            <person name="Cnockaert M."/>
            <person name="Eguchi H."/>
            <person name="Kuwahara T."/>
            <person name="Nakayama-Imaohji H."/>
            <person name="Boudewijins M."/>
            <person name="Van Hoecke F."/>
            <person name="Bernier A.-M."/>
            <person name="Vandamme P."/>
        </authorList>
    </citation>
    <scope>NUCLEOTIDE SEQUENCE [LARGE SCALE GENOMIC DNA]</scope>
    <source>
        <strain evidence="8 9">NML 130206</strain>
    </source>
</reference>
<evidence type="ECO:0000256" key="3">
    <source>
        <dbReference type="ARBA" id="ARBA00022651"/>
    </source>
</evidence>
<comment type="subcellular location">
    <subcellularLocation>
        <location evidence="1">Secreted</location>
    </subcellularLocation>
</comment>
<evidence type="ECO:0000256" key="1">
    <source>
        <dbReference type="ARBA" id="ARBA00004613"/>
    </source>
</evidence>
<protein>
    <submittedName>
        <fullName evidence="8">Esterase PHB depolymerase</fullName>
    </submittedName>
</protein>
<keyword evidence="4" id="KW-0732">Signal</keyword>
<evidence type="ECO:0000256" key="6">
    <source>
        <dbReference type="ARBA" id="ARBA00023277"/>
    </source>
</evidence>
<name>A0A0Q0UG89_9CORY</name>
<dbReference type="Pfam" id="PF10503">
    <property type="entry name" value="Esterase_PHB"/>
    <property type="match status" value="1"/>
</dbReference>
<dbReference type="InterPro" id="IPR043595">
    <property type="entry name" value="FaeB/C/D"/>
</dbReference>
<accession>A0A0Q0UG89</accession>
<organism evidence="8 9">
    <name type="scientific">Corynebacterium lowii</name>
    <dbReference type="NCBI Taxonomy" id="1544413"/>
    <lineage>
        <taxon>Bacteria</taxon>
        <taxon>Bacillati</taxon>
        <taxon>Actinomycetota</taxon>
        <taxon>Actinomycetes</taxon>
        <taxon>Mycobacteriales</taxon>
        <taxon>Corynebacteriaceae</taxon>
        <taxon>Corynebacterium</taxon>
    </lineage>
</organism>
<dbReference type="PANTHER" id="PTHR38050:SF2">
    <property type="entry name" value="FERULOYL ESTERASE C-RELATED"/>
    <property type="match status" value="1"/>
</dbReference>
<dbReference type="PATRIC" id="fig|1544413.3.peg.1828"/>
<sequence>MGVAGMKRLRAVVALVAVGILAGLSLVGLASMKDEEETAVAYEPFQETPLGESSVIAMSSAGMQRSMILSMPTTPAPEKGYPVIFMFHGWQENAALMRDYAEMDNTEAIVVYPDGLMRAWGGGPYAQTNDNRGDEALVRDIIGRLEVTYSINRERVFVAGMSNGGGFATLLGCRVNDVIKAVASISSANYEGIRYGCSTAPMPTLAIHGTADQVMNFEGGIRHGTRYYSIAEAREADVERNQCREAITKPVSDTIERTVWQGCDARTEFYTIYGGVHIWGGNPDDLNETVPKHFASDTVLEFFGVERE</sequence>
<dbReference type="SUPFAM" id="SSF53474">
    <property type="entry name" value="alpha/beta-Hydrolases"/>
    <property type="match status" value="1"/>
</dbReference>
<dbReference type="Proteomes" id="UP000050488">
    <property type="component" value="Unassembled WGS sequence"/>
</dbReference>
<dbReference type="InterPro" id="IPR029058">
    <property type="entry name" value="AB_hydrolase_fold"/>
</dbReference>
<dbReference type="GO" id="GO:0005576">
    <property type="term" value="C:extracellular region"/>
    <property type="evidence" value="ECO:0007669"/>
    <property type="project" value="UniProtKB-SubCell"/>
</dbReference>
<evidence type="ECO:0000256" key="4">
    <source>
        <dbReference type="ARBA" id="ARBA00022729"/>
    </source>
</evidence>
<keyword evidence="5" id="KW-0378">Hydrolase</keyword>
<keyword evidence="7" id="KW-0624">Polysaccharide degradation</keyword>
<proteinExistence type="predicted"/>
<dbReference type="STRING" id="1544413.Clow_01823"/>
<keyword evidence="9" id="KW-1185">Reference proteome</keyword>